<dbReference type="Pfam" id="PF20720">
    <property type="entry name" value="nSTAND3"/>
    <property type="match status" value="1"/>
</dbReference>
<dbReference type="InterPro" id="IPR027417">
    <property type="entry name" value="P-loop_NTPase"/>
</dbReference>
<dbReference type="InterPro" id="IPR049050">
    <property type="entry name" value="nSTAND3"/>
</dbReference>
<dbReference type="RefSeq" id="WP_194124722.1">
    <property type="nucleotide sequence ID" value="NZ_JACYGY010000002.1"/>
</dbReference>
<keyword evidence="2" id="KW-0547">Nucleotide-binding</keyword>
<proteinExistence type="predicted"/>
<evidence type="ECO:0000313" key="3">
    <source>
        <dbReference type="Proteomes" id="UP000634134"/>
    </source>
</evidence>
<dbReference type="Gene3D" id="3.40.50.300">
    <property type="entry name" value="P-loop containing nucleotide triphosphate hydrolases"/>
    <property type="match status" value="1"/>
</dbReference>
<name>A0ABR9WM40_9BACT</name>
<accession>A0ABR9WM40</accession>
<dbReference type="GO" id="GO:0005524">
    <property type="term" value="F:ATP binding"/>
    <property type="evidence" value="ECO:0007669"/>
    <property type="project" value="UniProtKB-KW"/>
</dbReference>
<dbReference type="Proteomes" id="UP000634134">
    <property type="component" value="Unassembled WGS sequence"/>
</dbReference>
<organism evidence="2 3">
    <name type="scientific">Dyadobacter subterraneus</name>
    <dbReference type="NCBI Taxonomy" id="2773304"/>
    <lineage>
        <taxon>Bacteria</taxon>
        <taxon>Pseudomonadati</taxon>
        <taxon>Bacteroidota</taxon>
        <taxon>Cytophagia</taxon>
        <taxon>Cytophagales</taxon>
        <taxon>Spirosomataceae</taxon>
        <taxon>Dyadobacter</taxon>
    </lineage>
</organism>
<feature type="domain" description="Novel STAND NTPase 3" evidence="1">
    <location>
        <begin position="50"/>
        <end position="208"/>
    </location>
</feature>
<keyword evidence="3" id="KW-1185">Reference proteome</keyword>
<sequence>MLELYPEIQKEHFKLWFSSTTVLSEILNWNIKNRSHIFKEEELKRRLRLFVETPFLSNARNFLTKNNFIIITGQPGAGKTTNAELLIYELIKDNYELVIIDDDIKDVERSLSDNNNKQIFYYDDFLGHTSYEIAKAKGSETALLKILRRVSFLENKKFIFTTRTFILNTAVGESERLRQFNIKAREGTINLEEYTSENKFQLLTNHIEESKISNQLKEVLHKTDIKNFVVNHRNFSPRSVEFITSSETITAETPESFEKFIKNNFDKPDEIWRHAYEQQINEIDRLLLNTMASFGDSVRFEELENAFISRLNYESEFNNFVRPINAFKLSITRLEGGFIIMDQDDYCYCQFLNYSLSDFMTSCLQNNLDEVLRISESATYLSQLTNRLFTLSNTRFKNHISDRLKFRLISESFTFIKPNTKNSDCITLAIFVNNYFDDSYSIISELIRNVTDWSVLRTDDDLGFYFRSFLRNIESISLLKQIKELGNYIFPPLILSDNQIDDAIDLLLIIEQKIGYDIENFFRNYSNNDFDEHFSGLLNDKIEEDIDDLKSYSHAHDFVSEKEKESESLRIRLTSFSLNIKANFSEYDNYDWYEIGIDNHVKDLSNNSD</sequence>
<evidence type="ECO:0000313" key="2">
    <source>
        <dbReference type="EMBL" id="MBE9466502.1"/>
    </source>
</evidence>
<gene>
    <name evidence="2" type="ORF">IEE83_31940</name>
</gene>
<evidence type="ECO:0000259" key="1">
    <source>
        <dbReference type="Pfam" id="PF20720"/>
    </source>
</evidence>
<comment type="caution">
    <text evidence="2">The sequence shown here is derived from an EMBL/GenBank/DDBJ whole genome shotgun (WGS) entry which is preliminary data.</text>
</comment>
<dbReference type="EMBL" id="JACYGY010000002">
    <property type="protein sequence ID" value="MBE9466502.1"/>
    <property type="molecule type" value="Genomic_DNA"/>
</dbReference>
<dbReference type="SUPFAM" id="SSF52540">
    <property type="entry name" value="P-loop containing nucleoside triphosphate hydrolases"/>
    <property type="match status" value="1"/>
</dbReference>
<protein>
    <submittedName>
        <fullName evidence="2">ATP-binding protein</fullName>
    </submittedName>
</protein>
<reference evidence="3" key="1">
    <citation type="submission" date="2023-07" db="EMBL/GenBank/DDBJ databases">
        <title>Dyadobacter sp. nov 'subterranea' isolated from contaminted grondwater.</title>
        <authorList>
            <person name="Szabo I."/>
            <person name="Al-Omari J."/>
            <person name="Szerdahelyi S.G."/>
            <person name="Rado J."/>
        </authorList>
    </citation>
    <scope>NUCLEOTIDE SEQUENCE [LARGE SCALE GENOMIC DNA]</scope>
    <source>
        <strain evidence="3">UP-52</strain>
    </source>
</reference>
<keyword evidence="2" id="KW-0067">ATP-binding</keyword>